<feature type="transmembrane region" description="Helical" evidence="1">
    <location>
        <begin position="63"/>
        <end position="91"/>
    </location>
</feature>
<gene>
    <name evidence="2" type="ORF">DM558_03370</name>
</gene>
<keyword evidence="1" id="KW-0472">Membrane</keyword>
<keyword evidence="1" id="KW-1133">Transmembrane helix</keyword>
<name>A0A3S9XC43_9GAMM</name>
<feature type="transmembrane region" description="Helical" evidence="1">
    <location>
        <begin position="30"/>
        <end position="51"/>
    </location>
</feature>
<organism evidence="2 3">
    <name type="scientific">Entomomonas moraniae</name>
    <dbReference type="NCBI Taxonomy" id="2213226"/>
    <lineage>
        <taxon>Bacteria</taxon>
        <taxon>Pseudomonadati</taxon>
        <taxon>Pseudomonadota</taxon>
        <taxon>Gammaproteobacteria</taxon>
        <taxon>Pseudomonadales</taxon>
        <taxon>Pseudomonadaceae</taxon>
        <taxon>Entomomonas</taxon>
    </lineage>
</organism>
<dbReference type="AlphaFoldDB" id="A0A3S9XC43"/>
<proteinExistence type="predicted"/>
<evidence type="ECO:0000313" key="3">
    <source>
        <dbReference type="Proteomes" id="UP000273143"/>
    </source>
</evidence>
<evidence type="ECO:0000313" key="2">
    <source>
        <dbReference type="EMBL" id="AZS49878.1"/>
    </source>
</evidence>
<evidence type="ECO:0000256" key="1">
    <source>
        <dbReference type="SAM" id="Phobius"/>
    </source>
</evidence>
<reference evidence="3" key="1">
    <citation type="submission" date="2018-06" db="EMBL/GenBank/DDBJ databases">
        <title>Complete genome of Pseudomonas insecticola strain QZS01.</title>
        <authorList>
            <person name="Wang J."/>
            <person name="Su Q."/>
        </authorList>
    </citation>
    <scope>NUCLEOTIDE SEQUENCE [LARGE SCALE GENOMIC DNA]</scope>
    <source>
        <strain evidence="3">QZS01</strain>
    </source>
</reference>
<dbReference type="Proteomes" id="UP000273143">
    <property type="component" value="Chromosome"/>
</dbReference>
<dbReference type="KEGG" id="emo:DM558_03370"/>
<sequence>MPNSNELIAFADDKHDINIKPSYYYKLHGLLVALCLVIFPIGISLLFIQYFESWLDFRSFLIFKLAFALIIIIGFVFLLLFIGMLTIAVIVGRFTQDDTLNFSEDALIFQKRTRILFKDIKTYYIYAQPFSSIMPGRNIVHHYSLYLEISKPRCSYLITYHGPRMFNHAVYSHKTFAENTCVIINEWRHNHSQST</sequence>
<protein>
    <submittedName>
        <fullName evidence="2">Uncharacterized protein</fullName>
    </submittedName>
</protein>
<keyword evidence="1" id="KW-0812">Transmembrane</keyword>
<dbReference type="RefSeq" id="WP_127162047.1">
    <property type="nucleotide sequence ID" value="NZ_CP029822.1"/>
</dbReference>
<dbReference type="EMBL" id="CP029822">
    <property type="protein sequence ID" value="AZS49878.1"/>
    <property type="molecule type" value="Genomic_DNA"/>
</dbReference>
<accession>A0A3S9XC43</accession>
<keyword evidence="3" id="KW-1185">Reference proteome</keyword>